<accession>A0A1K0IHS9</accession>
<evidence type="ECO:0000313" key="6">
    <source>
        <dbReference type="EMBL" id="SCU76892.1"/>
    </source>
</evidence>
<dbReference type="SUPFAM" id="SSF55781">
    <property type="entry name" value="GAF domain-like"/>
    <property type="match status" value="1"/>
</dbReference>
<dbReference type="PANTHER" id="PTHR30136:SF35">
    <property type="entry name" value="HTH-TYPE TRANSCRIPTIONAL REGULATOR RV1719"/>
    <property type="match status" value="1"/>
</dbReference>
<dbReference type="GO" id="GO:0045892">
    <property type="term" value="P:negative regulation of DNA-templated transcription"/>
    <property type="evidence" value="ECO:0007669"/>
    <property type="project" value="TreeGrafter"/>
</dbReference>
<dbReference type="PROSITE" id="PS51078">
    <property type="entry name" value="ICLR_ED"/>
    <property type="match status" value="1"/>
</dbReference>
<dbReference type="GO" id="GO:0003700">
    <property type="term" value="F:DNA-binding transcription factor activity"/>
    <property type="evidence" value="ECO:0007669"/>
    <property type="project" value="TreeGrafter"/>
</dbReference>
<dbReference type="InterPro" id="IPR050707">
    <property type="entry name" value="HTH_MetabolicPath_Reg"/>
</dbReference>
<proteinExistence type="predicted"/>
<evidence type="ECO:0000259" key="4">
    <source>
        <dbReference type="PROSITE" id="PS51077"/>
    </source>
</evidence>
<evidence type="ECO:0000256" key="2">
    <source>
        <dbReference type="ARBA" id="ARBA00023125"/>
    </source>
</evidence>
<evidence type="ECO:0000256" key="1">
    <source>
        <dbReference type="ARBA" id="ARBA00023015"/>
    </source>
</evidence>
<dbReference type="InterPro" id="IPR014757">
    <property type="entry name" value="Tscrpt_reg_IclR_C"/>
</dbReference>
<dbReference type="SUPFAM" id="SSF46785">
    <property type="entry name" value="Winged helix' DNA-binding domain"/>
    <property type="match status" value="1"/>
</dbReference>
<sequence length="245" mass="26875">MMRSVQRILAVFESFTAERSSLTLQEIADRIELPKSTTFRIVQSLDQAGYLVRLEDQQYCLSFRFTRLAGLVKSTLGIREIARPILVELAEKTKETISLHTVSGQSRICIDAVSTDASPLRAVVQAGEQIPLLMGSGSKVLMAYMPKDEAAPLVTAVAKATKRTKADVLAEFEKVREQGYSVSHGERLLGISAISAPIKDVNEEVHYCLSLGAPTVRLQTREKELVKQVVNAAANISLQFGGKLD</sequence>
<evidence type="ECO:0000259" key="5">
    <source>
        <dbReference type="PROSITE" id="PS51078"/>
    </source>
</evidence>
<gene>
    <name evidence="6" type="ORF">CNECB9_3480049</name>
</gene>
<organism evidence="6">
    <name type="scientific">Cupriavidus necator</name>
    <name type="common">Alcaligenes eutrophus</name>
    <name type="synonym">Ralstonia eutropha</name>
    <dbReference type="NCBI Taxonomy" id="106590"/>
    <lineage>
        <taxon>Bacteria</taxon>
        <taxon>Pseudomonadati</taxon>
        <taxon>Pseudomonadota</taxon>
        <taxon>Betaproteobacteria</taxon>
        <taxon>Burkholderiales</taxon>
        <taxon>Burkholderiaceae</taxon>
        <taxon>Cupriavidus</taxon>
    </lineage>
</organism>
<keyword evidence="3" id="KW-0804">Transcription</keyword>
<keyword evidence="2" id="KW-0238">DNA-binding</keyword>
<dbReference type="PANTHER" id="PTHR30136">
    <property type="entry name" value="HELIX-TURN-HELIX TRANSCRIPTIONAL REGULATOR, ICLR FAMILY"/>
    <property type="match status" value="1"/>
</dbReference>
<feature type="domain" description="HTH iclR-type" evidence="4">
    <location>
        <begin position="2"/>
        <end position="63"/>
    </location>
</feature>
<protein>
    <submittedName>
        <fullName evidence="6">Transcriptional regulator IclR family</fullName>
    </submittedName>
</protein>
<dbReference type="EMBL" id="FMSH01000277">
    <property type="protein sequence ID" value="SCU76892.1"/>
    <property type="molecule type" value="Genomic_DNA"/>
</dbReference>
<dbReference type="SMART" id="SM00346">
    <property type="entry name" value="HTH_ICLR"/>
    <property type="match status" value="1"/>
</dbReference>
<dbReference type="InterPro" id="IPR005471">
    <property type="entry name" value="Tscrpt_reg_IclR_N"/>
</dbReference>
<keyword evidence="1" id="KW-0805">Transcription regulation</keyword>
<dbReference type="Pfam" id="PF09339">
    <property type="entry name" value="HTH_IclR"/>
    <property type="match status" value="1"/>
</dbReference>
<dbReference type="GO" id="GO:0003677">
    <property type="term" value="F:DNA binding"/>
    <property type="evidence" value="ECO:0007669"/>
    <property type="project" value="UniProtKB-KW"/>
</dbReference>
<dbReference type="InterPro" id="IPR036390">
    <property type="entry name" value="WH_DNA-bd_sf"/>
</dbReference>
<reference evidence="6" key="1">
    <citation type="submission" date="2016-09" db="EMBL/GenBank/DDBJ databases">
        <authorList>
            <person name="Capua I."/>
            <person name="De Benedictis P."/>
            <person name="Joannis T."/>
            <person name="Lombin L.H."/>
            <person name="Cattoli G."/>
        </authorList>
    </citation>
    <scope>NUCLEOTIDE SEQUENCE</scope>
    <source>
        <strain evidence="6">B9</strain>
    </source>
</reference>
<dbReference type="Gene3D" id="1.10.10.10">
    <property type="entry name" value="Winged helix-like DNA-binding domain superfamily/Winged helix DNA-binding domain"/>
    <property type="match status" value="1"/>
</dbReference>
<dbReference type="PROSITE" id="PS51077">
    <property type="entry name" value="HTH_ICLR"/>
    <property type="match status" value="1"/>
</dbReference>
<feature type="domain" description="IclR-ED" evidence="5">
    <location>
        <begin position="64"/>
        <end position="242"/>
    </location>
</feature>
<evidence type="ECO:0000256" key="3">
    <source>
        <dbReference type="ARBA" id="ARBA00023163"/>
    </source>
</evidence>
<dbReference type="InterPro" id="IPR036388">
    <property type="entry name" value="WH-like_DNA-bd_sf"/>
</dbReference>
<name>A0A1K0IHS9_CUPNE</name>
<dbReference type="InterPro" id="IPR029016">
    <property type="entry name" value="GAF-like_dom_sf"/>
</dbReference>
<dbReference type="AlphaFoldDB" id="A0A1K0IHS9"/>
<dbReference type="Gene3D" id="3.30.450.40">
    <property type="match status" value="1"/>
</dbReference>
<dbReference type="Pfam" id="PF01614">
    <property type="entry name" value="IclR_C"/>
    <property type="match status" value="1"/>
</dbReference>